<dbReference type="InterPro" id="IPR051333">
    <property type="entry name" value="CLIP_Serine_Protease"/>
</dbReference>
<dbReference type="Pfam" id="PF00084">
    <property type="entry name" value="Sushi"/>
    <property type="match status" value="1"/>
</dbReference>
<reference evidence="5 6" key="1">
    <citation type="journal article" date="2019" name="Commun. Biol.">
        <title>The bagworm genome reveals a unique fibroin gene that provides high tensile strength.</title>
        <authorList>
            <person name="Kono N."/>
            <person name="Nakamura H."/>
            <person name="Ohtoshi R."/>
            <person name="Tomita M."/>
            <person name="Numata K."/>
            <person name="Arakawa K."/>
        </authorList>
    </citation>
    <scope>NUCLEOTIDE SEQUENCE [LARGE SCALE GENOMIC DNA]</scope>
</reference>
<dbReference type="Pfam" id="PF00089">
    <property type="entry name" value="Trypsin"/>
    <property type="match status" value="1"/>
</dbReference>
<keyword evidence="1" id="KW-1015">Disulfide bond</keyword>
<dbReference type="PROSITE" id="PS50240">
    <property type="entry name" value="TRYPSIN_DOM"/>
    <property type="match status" value="1"/>
</dbReference>
<dbReference type="AlphaFoldDB" id="A0A4C1XEC7"/>
<dbReference type="InterPro" id="IPR009003">
    <property type="entry name" value="Peptidase_S1_PA"/>
</dbReference>
<keyword evidence="5" id="KW-0645">Protease</keyword>
<sequence length="626" mass="68947">MTLSVFDNKPKLLPVLVGSYVMCQVLLLLSDLRINQRAHALTTMNVCISVYAHLDNAQDSTVTETSQKQQGLCVLPPYPANGTYIVVNKPDAKPGDGLQAVYVTYSCGHGHALVGSKDVHCVNNAWTAQAPRCESEYFVCIQWRGELMSDTIDYLMDIEEGEASTSITNKETAPSMVLANLSSAWSYSGMEITPQDDILCVRDGQQGVCRVIADCESAKRELATNKQPQSSNFDVKDEPHSGRPVKDKINAILGKIVQDWRFSSCDIAEKDWSLMTKNGLLATGTLICSFKALEPVVCCFDDAPSAATPIPPGAAAVTTEKDPVSYDYEYTNNNEPSDGCEPIPARLTSARTGSKAWDKCIEYQNKYVYPCEKRLALGDPKVRMNYCGHDPDELHAGGTIKAGQFPHMVLLGFGDSTETARWLCGGTIISEKFVLTAGHCVRTIQYGEVKYIRTATLKRSDPLDPKRLFRVARILVHPNYNAPYGFNDIGLLESHTEILLDRLAIPACLPVGDSYNDSRAVAIGFGTSGFLEEPSDSLQKVSLNKFSTEDCSKIYAPTQHTVGFQESSQLCYGDKTNARDTCQFSPCGIKKLPKQHIGWQLFVAPINWGFEDFVYSSRLIWDVVGV</sequence>
<dbReference type="PROSITE" id="PS50923">
    <property type="entry name" value="SUSHI"/>
    <property type="match status" value="1"/>
</dbReference>
<dbReference type="Gene3D" id="2.10.70.10">
    <property type="entry name" value="Complement Module, domain 1"/>
    <property type="match status" value="1"/>
</dbReference>
<dbReference type="Gene3D" id="2.40.10.10">
    <property type="entry name" value="Trypsin-like serine proteases"/>
    <property type="match status" value="1"/>
</dbReference>
<accession>A0A4C1XEC7</accession>
<feature type="domain" description="Sushi" evidence="4">
    <location>
        <begin position="71"/>
        <end position="135"/>
    </location>
</feature>
<dbReference type="SMART" id="SM00020">
    <property type="entry name" value="Tryp_SPc"/>
    <property type="match status" value="1"/>
</dbReference>
<dbReference type="CDD" id="cd00190">
    <property type="entry name" value="Tryp_SPc"/>
    <property type="match status" value="1"/>
</dbReference>
<keyword evidence="5" id="KW-0378">Hydrolase</keyword>
<dbReference type="InterPro" id="IPR001254">
    <property type="entry name" value="Trypsin_dom"/>
</dbReference>
<dbReference type="InterPro" id="IPR018114">
    <property type="entry name" value="TRYPSIN_HIS"/>
</dbReference>
<dbReference type="GO" id="GO:0004252">
    <property type="term" value="F:serine-type endopeptidase activity"/>
    <property type="evidence" value="ECO:0007669"/>
    <property type="project" value="InterPro"/>
</dbReference>
<dbReference type="OrthoDB" id="546450at2759"/>
<gene>
    <name evidence="5" type="primary">snk</name>
    <name evidence="5" type="ORF">EVAR_97800_1</name>
</gene>
<dbReference type="EMBL" id="BGZK01000790">
    <property type="protein sequence ID" value="GBP60545.1"/>
    <property type="molecule type" value="Genomic_DNA"/>
</dbReference>
<dbReference type="PROSITE" id="PS00134">
    <property type="entry name" value="TRYPSIN_HIS"/>
    <property type="match status" value="1"/>
</dbReference>
<dbReference type="PANTHER" id="PTHR24260">
    <property type="match status" value="1"/>
</dbReference>
<evidence type="ECO:0000313" key="5">
    <source>
        <dbReference type="EMBL" id="GBP60545.1"/>
    </source>
</evidence>
<evidence type="ECO:0000256" key="2">
    <source>
        <dbReference type="PROSITE-ProRule" id="PRU00302"/>
    </source>
</evidence>
<dbReference type="SUPFAM" id="SSF57535">
    <property type="entry name" value="Complement control module/SCR domain"/>
    <property type="match status" value="1"/>
</dbReference>
<dbReference type="PANTHER" id="PTHR24260:SF147">
    <property type="entry name" value="EG:BACR7A4.3 PROTEIN-RELATED"/>
    <property type="match status" value="1"/>
</dbReference>
<dbReference type="InterPro" id="IPR035976">
    <property type="entry name" value="Sushi/SCR/CCP_sf"/>
</dbReference>
<keyword evidence="2" id="KW-0768">Sushi</keyword>
<protein>
    <submittedName>
        <fullName evidence="5">Serine protease snake</fullName>
    </submittedName>
</protein>
<organism evidence="5 6">
    <name type="scientific">Eumeta variegata</name>
    <name type="common">Bagworm moth</name>
    <name type="synonym">Eumeta japonica</name>
    <dbReference type="NCBI Taxonomy" id="151549"/>
    <lineage>
        <taxon>Eukaryota</taxon>
        <taxon>Metazoa</taxon>
        <taxon>Ecdysozoa</taxon>
        <taxon>Arthropoda</taxon>
        <taxon>Hexapoda</taxon>
        <taxon>Insecta</taxon>
        <taxon>Pterygota</taxon>
        <taxon>Neoptera</taxon>
        <taxon>Endopterygota</taxon>
        <taxon>Lepidoptera</taxon>
        <taxon>Glossata</taxon>
        <taxon>Ditrysia</taxon>
        <taxon>Tineoidea</taxon>
        <taxon>Psychidae</taxon>
        <taxon>Oiketicinae</taxon>
        <taxon>Eumeta</taxon>
    </lineage>
</organism>
<dbReference type="InterPro" id="IPR000436">
    <property type="entry name" value="Sushi_SCR_CCP_dom"/>
</dbReference>
<dbReference type="CDD" id="cd00033">
    <property type="entry name" value="CCP"/>
    <property type="match status" value="1"/>
</dbReference>
<keyword evidence="6" id="KW-1185">Reference proteome</keyword>
<dbReference type="SMART" id="SM00032">
    <property type="entry name" value="CCP"/>
    <property type="match status" value="1"/>
</dbReference>
<dbReference type="STRING" id="151549.A0A4C1XEC7"/>
<dbReference type="Proteomes" id="UP000299102">
    <property type="component" value="Unassembled WGS sequence"/>
</dbReference>
<name>A0A4C1XEC7_EUMVA</name>
<evidence type="ECO:0000259" key="4">
    <source>
        <dbReference type="PROSITE" id="PS50923"/>
    </source>
</evidence>
<dbReference type="InterPro" id="IPR043504">
    <property type="entry name" value="Peptidase_S1_PA_chymotrypsin"/>
</dbReference>
<dbReference type="SUPFAM" id="SSF50494">
    <property type="entry name" value="Trypsin-like serine proteases"/>
    <property type="match status" value="1"/>
</dbReference>
<feature type="domain" description="Peptidase S1" evidence="3">
    <location>
        <begin position="395"/>
        <end position="621"/>
    </location>
</feature>
<evidence type="ECO:0000256" key="1">
    <source>
        <dbReference type="ARBA" id="ARBA00023157"/>
    </source>
</evidence>
<comment type="caution">
    <text evidence="5">The sequence shown here is derived from an EMBL/GenBank/DDBJ whole genome shotgun (WGS) entry which is preliminary data.</text>
</comment>
<comment type="caution">
    <text evidence="2">Lacks conserved residue(s) required for the propagation of feature annotation.</text>
</comment>
<proteinExistence type="predicted"/>
<dbReference type="GO" id="GO:0006508">
    <property type="term" value="P:proteolysis"/>
    <property type="evidence" value="ECO:0007669"/>
    <property type="project" value="UniProtKB-KW"/>
</dbReference>
<evidence type="ECO:0000259" key="3">
    <source>
        <dbReference type="PROSITE" id="PS50240"/>
    </source>
</evidence>
<evidence type="ECO:0000313" key="6">
    <source>
        <dbReference type="Proteomes" id="UP000299102"/>
    </source>
</evidence>